<dbReference type="InterPro" id="IPR003442">
    <property type="entry name" value="T6A_TsaE"/>
</dbReference>
<evidence type="ECO:0000256" key="5">
    <source>
        <dbReference type="ARBA" id="ARBA00022694"/>
    </source>
</evidence>
<reference evidence="11 12" key="1">
    <citation type="journal article" date="2012" name="PLoS ONE">
        <title>The purine-utilizing bacterium Clostridium acidurici 9a: a genome-guided metabolic reconsideration.</title>
        <authorList>
            <person name="Hartwich K."/>
            <person name="Poehlein A."/>
            <person name="Daniel R."/>
        </authorList>
    </citation>
    <scope>NUCLEOTIDE SEQUENCE [LARGE SCALE GENOMIC DNA]</scope>
    <source>
        <strain evidence="12">ATCC 7906 / DSM 604 / BCRC 14475 / CIP 104303 / KCTC 5404 / NCIMB 10678 / 9a</strain>
    </source>
</reference>
<dbReference type="SUPFAM" id="SSF52540">
    <property type="entry name" value="P-loop containing nucleoside triphosphate hydrolases"/>
    <property type="match status" value="1"/>
</dbReference>
<evidence type="ECO:0000256" key="7">
    <source>
        <dbReference type="ARBA" id="ARBA00022741"/>
    </source>
</evidence>
<dbReference type="PATRIC" id="fig|1128398.3.peg.275"/>
<evidence type="ECO:0000256" key="6">
    <source>
        <dbReference type="ARBA" id="ARBA00022723"/>
    </source>
</evidence>
<keyword evidence="7" id="KW-0547">Nucleotide-binding</keyword>
<dbReference type="OrthoDB" id="9815896at2"/>
<dbReference type="GO" id="GO:0005524">
    <property type="term" value="F:ATP binding"/>
    <property type="evidence" value="ECO:0007669"/>
    <property type="project" value="UniProtKB-KW"/>
</dbReference>
<keyword evidence="9" id="KW-0460">Magnesium</keyword>
<keyword evidence="6" id="KW-0479">Metal-binding</keyword>
<dbReference type="Pfam" id="PF02367">
    <property type="entry name" value="TsaE"/>
    <property type="match status" value="1"/>
</dbReference>
<dbReference type="PANTHER" id="PTHR33540">
    <property type="entry name" value="TRNA THREONYLCARBAMOYLADENOSINE BIOSYNTHESIS PROTEIN TSAE"/>
    <property type="match status" value="1"/>
</dbReference>
<accession>K0AX51</accession>
<evidence type="ECO:0000256" key="3">
    <source>
        <dbReference type="ARBA" id="ARBA00019010"/>
    </source>
</evidence>
<dbReference type="RefSeq" id="WP_014966484.1">
    <property type="nucleotide sequence ID" value="NC_018664.1"/>
</dbReference>
<dbReference type="Gene3D" id="3.40.50.300">
    <property type="entry name" value="P-loop containing nucleotide triphosphate hydrolases"/>
    <property type="match status" value="1"/>
</dbReference>
<evidence type="ECO:0000313" key="12">
    <source>
        <dbReference type="Proteomes" id="UP000006094"/>
    </source>
</evidence>
<keyword evidence="8" id="KW-0067">ATP-binding</keyword>
<evidence type="ECO:0000256" key="1">
    <source>
        <dbReference type="ARBA" id="ARBA00004496"/>
    </source>
</evidence>
<dbReference type="GO" id="GO:0002949">
    <property type="term" value="P:tRNA threonylcarbamoyladenosine modification"/>
    <property type="evidence" value="ECO:0007669"/>
    <property type="project" value="InterPro"/>
</dbReference>
<keyword evidence="12" id="KW-1185">Reference proteome</keyword>
<keyword evidence="11" id="KW-0378">Hydrolase</keyword>
<protein>
    <recommendedName>
        <fullName evidence="3">tRNA threonylcarbamoyladenosine biosynthesis protein TsaE</fullName>
    </recommendedName>
    <alternativeName>
        <fullName evidence="10">t(6)A37 threonylcarbamoyladenosine biosynthesis protein TsaE</fullName>
    </alternativeName>
</protein>
<dbReference type="PANTHER" id="PTHR33540:SF2">
    <property type="entry name" value="TRNA THREONYLCARBAMOYLADENOSINE BIOSYNTHESIS PROTEIN TSAE"/>
    <property type="match status" value="1"/>
</dbReference>
<dbReference type="Proteomes" id="UP000006094">
    <property type="component" value="Chromosome"/>
</dbReference>
<organism evidence="11 12">
    <name type="scientific">Gottschalkia acidurici (strain ATCC 7906 / DSM 604 / BCRC 14475 / CIP 104303 / KCTC 5404 / NCIMB 10678 / 9a)</name>
    <name type="common">Clostridium acidurici</name>
    <dbReference type="NCBI Taxonomy" id="1128398"/>
    <lineage>
        <taxon>Bacteria</taxon>
        <taxon>Bacillati</taxon>
        <taxon>Bacillota</taxon>
        <taxon>Tissierellia</taxon>
        <taxon>Tissierellales</taxon>
        <taxon>Gottschalkiaceae</taxon>
        <taxon>Gottschalkia</taxon>
    </lineage>
</organism>
<evidence type="ECO:0000256" key="2">
    <source>
        <dbReference type="ARBA" id="ARBA00007599"/>
    </source>
</evidence>
<dbReference type="KEGG" id="cad:Curi_c02670"/>
<comment type="subcellular location">
    <subcellularLocation>
        <location evidence="1">Cytoplasm</location>
    </subcellularLocation>
</comment>
<dbReference type="InterPro" id="IPR027417">
    <property type="entry name" value="P-loop_NTPase"/>
</dbReference>
<dbReference type="NCBIfam" id="TIGR00150">
    <property type="entry name" value="T6A_YjeE"/>
    <property type="match status" value="1"/>
</dbReference>
<name>K0AX51_GOTA9</name>
<evidence type="ECO:0000256" key="4">
    <source>
        <dbReference type="ARBA" id="ARBA00022490"/>
    </source>
</evidence>
<evidence type="ECO:0000256" key="10">
    <source>
        <dbReference type="ARBA" id="ARBA00032441"/>
    </source>
</evidence>
<dbReference type="HOGENOM" id="CLU_087829_3_0_9"/>
<evidence type="ECO:0000313" key="11">
    <source>
        <dbReference type="EMBL" id="AFS77347.1"/>
    </source>
</evidence>
<sequence>MKKLLKISTKSPEETEEIGYNIGKSLSGGEIICMVGDLGAGKTTMTKSLARGLEIEDYITSPTFTIVNEYEGRLKLYHFDVYRIGDVEEMYDLGYEEYFYSDGVCIIEWSNLIEDILPKERITIEIKRGIDDNTRDIIIDGTGQKYEDLIKELNY</sequence>
<dbReference type="GO" id="GO:0005737">
    <property type="term" value="C:cytoplasm"/>
    <property type="evidence" value="ECO:0007669"/>
    <property type="project" value="UniProtKB-SubCell"/>
</dbReference>
<dbReference type="AlphaFoldDB" id="K0AX51"/>
<dbReference type="STRING" id="1128398.Curi_c02670"/>
<dbReference type="eggNOG" id="COG0802">
    <property type="taxonomic scope" value="Bacteria"/>
</dbReference>
<keyword evidence="5" id="KW-0819">tRNA processing</keyword>
<comment type="similarity">
    <text evidence="2">Belongs to the TsaE family.</text>
</comment>
<keyword evidence="4" id="KW-0963">Cytoplasm</keyword>
<gene>
    <name evidence="11" type="ordered locus">Curi_c02670</name>
</gene>
<dbReference type="GO" id="GO:0046872">
    <property type="term" value="F:metal ion binding"/>
    <property type="evidence" value="ECO:0007669"/>
    <property type="project" value="UniProtKB-KW"/>
</dbReference>
<dbReference type="GO" id="GO:0016787">
    <property type="term" value="F:hydrolase activity"/>
    <property type="evidence" value="ECO:0007669"/>
    <property type="project" value="UniProtKB-KW"/>
</dbReference>
<dbReference type="EMBL" id="CP003326">
    <property type="protein sequence ID" value="AFS77347.1"/>
    <property type="molecule type" value="Genomic_DNA"/>
</dbReference>
<evidence type="ECO:0000256" key="8">
    <source>
        <dbReference type="ARBA" id="ARBA00022840"/>
    </source>
</evidence>
<evidence type="ECO:0000256" key="9">
    <source>
        <dbReference type="ARBA" id="ARBA00022842"/>
    </source>
</evidence>
<proteinExistence type="inferred from homology"/>